<dbReference type="InterPro" id="IPR005817">
    <property type="entry name" value="Wnt"/>
</dbReference>
<evidence type="ECO:0000256" key="1">
    <source>
        <dbReference type="ARBA" id="ARBA00004498"/>
    </source>
</evidence>
<dbReference type="GO" id="GO:0045165">
    <property type="term" value="P:cell fate commitment"/>
    <property type="evidence" value="ECO:0007669"/>
    <property type="project" value="TreeGrafter"/>
</dbReference>
<accession>A0A183CNJ7</accession>
<evidence type="ECO:0000256" key="5">
    <source>
        <dbReference type="ARBA" id="ARBA00022530"/>
    </source>
</evidence>
<evidence type="ECO:0000256" key="10">
    <source>
        <dbReference type="SAM" id="Phobius"/>
    </source>
</evidence>
<evidence type="ECO:0000256" key="2">
    <source>
        <dbReference type="ARBA" id="ARBA00005683"/>
    </source>
</evidence>
<organism evidence="11 12">
    <name type="scientific">Globodera pallida</name>
    <name type="common">Potato cyst nematode worm</name>
    <name type="synonym">Heterodera pallida</name>
    <dbReference type="NCBI Taxonomy" id="36090"/>
    <lineage>
        <taxon>Eukaryota</taxon>
        <taxon>Metazoa</taxon>
        <taxon>Ecdysozoa</taxon>
        <taxon>Nematoda</taxon>
        <taxon>Chromadorea</taxon>
        <taxon>Rhabditida</taxon>
        <taxon>Tylenchina</taxon>
        <taxon>Tylenchomorpha</taxon>
        <taxon>Tylenchoidea</taxon>
        <taxon>Heteroderidae</taxon>
        <taxon>Heteroderinae</taxon>
        <taxon>Globodera</taxon>
    </lineage>
</organism>
<keyword evidence="7" id="KW-1015">Disulfide bond</keyword>
<dbReference type="WBParaSite" id="GPLIN_001445400">
    <property type="protein sequence ID" value="GPLIN_001445400"/>
    <property type="gene ID" value="GPLIN_001445400"/>
</dbReference>
<protein>
    <recommendedName>
        <fullName evidence="9">Protein Wnt</fullName>
    </recommendedName>
</protein>
<evidence type="ECO:0000256" key="8">
    <source>
        <dbReference type="ARBA" id="ARBA00023288"/>
    </source>
</evidence>
<dbReference type="Proteomes" id="UP000050741">
    <property type="component" value="Unassembled WGS sequence"/>
</dbReference>
<dbReference type="InterPro" id="IPR043158">
    <property type="entry name" value="Wnt_C"/>
</dbReference>
<keyword evidence="10" id="KW-0472">Membrane</keyword>
<dbReference type="PRINTS" id="PR01349">
    <property type="entry name" value="WNTPROTEIN"/>
</dbReference>
<comment type="function">
    <text evidence="9">Ligand for members of the frizzled family of seven transmembrane receptors.</text>
</comment>
<evidence type="ECO:0000256" key="3">
    <source>
        <dbReference type="ARBA" id="ARBA00022473"/>
    </source>
</evidence>
<proteinExistence type="inferred from homology"/>
<keyword evidence="10" id="KW-1133">Transmembrane helix</keyword>
<keyword evidence="8" id="KW-0449">Lipoprotein</keyword>
<feature type="transmembrane region" description="Helical" evidence="10">
    <location>
        <begin position="116"/>
        <end position="142"/>
    </location>
</feature>
<sequence length="364" mass="41721">MLLLIIMTTNSNCEPHFGQIQLKEMLQSRQHQHKTFRKPEKLLRGCPRELLQLKSFRQFPLVCRVQPALAVVAYEGIMDAMDECRQQMRFEPWDCSQPATVLHEPTIIKNAYRESAYLWAMSAAGLAWGVAVIFCCFFPPFLNFVRQTACAQGWLDECKCVGEDGGQSIMPFRPTTDWEWSGCSYGVHYGVITARKMLTRSVVGGKSTRTVLSRRHLLRKLEKHNLKVGRMAVKRTLTSSCRCHGVSGSCQQKTCWKKAADLPAIAQHLAQKYKSAKFVVFLERSVDLCSQFHYDVHQKRSLPRICSWRNATHSEGDCSDLCCGLGYSVSHEVIPYKCECKFVWCCRLECRECLEHRWISTCNT</sequence>
<evidence type="ECO:0000256" key="9">
    <source>
        <dbReference type="RuleBase" id="RU003500"/>
    </source>
</evidence>
<dbReference type="GO" id="GO:0005125">
    <property type="term" value="F:cytokine activity"/>
    <property type="evidence" value="ECO:0007669"/>
    <property type="project" value="TreeGrafter"/>
</dbReference>
<dbReference type="GO" id="GO:0005615">
    <property type="term" value="C:extracellular space"/>
    <property type="evidence" value="ECO:0007669"/>
    <property type="project" value="TreeGrafter"/>
</dbReference>
<comment type="subcellular location">
    <subcellularLocation>
        <location evidence="1 9">Secreted</location>
        <location evidence="1 9">Extracellular space</location>
        <location evidence="1 9">Extracellular matrix</location>
    </subcellularLocation>
</comment>
<dbReference type="AlphaFoldDB" id="A0A183CNJ7"/>
<evidence type="ECO:0000313" key="11">
    <source>
        <dbReference type="Proteomes" id="UP000050741"/>
    </source>
</evidence>
<dbReference type="GO" id="GO:0030182">
    <property type="term" value="P:neuron differentiation"/>
    <property type="evidence" value="ECO:0007669"/>
    <property type="project" value="TreeGrafter"/>
</dbReference>
<keyword evidence="4" id="KW-0964">Secreted</keyword>
<keyword evidence="10" id="KW-0812">Transmembrane</keyword>
<dbReference type="PROSITE" id="PS00246">
    <property type="entry name" value="WNT1"/>
    <property type="match status" value="1"/>
</dbReference>
<evidence type="ECO:0000256" key="4">
    <source>
        <dbReference type="ARBA" id="ARBA00022525"/>
    </source>
</evidence>
<reference evidence="11" key="1">
    <citation type="submission" date="2014-05" db="EMBL/GenBank/DDBJ databases">
        <title>The genome and life-stage specific transcriptomes of Globodera pallida elucidate key aspects of plant parasitism by a cyst nematode.</title>
        <authorList>
            <person name="Cotton J.A."/>
            <person name="Lilley C.J."/>
            <person name="Jones L.M."/>
            <person name="Kikuchi T."/>
            <person name="Reid A.J."/>
            <person name="Thorpe P."/>
            <person name="Tsai I.J."/>
            <person name="Beasley H."/>
            <person name="Blok V."/>
            <person name="Cock P.J.A."/>
            <person name="Van den Akker S.E."/>
            <person name="Holroyd N."/>
            <person name="Hunt M."/>
            <person name="Mantelin S."/>
            <person name="Naghra H."/>
            <person name="Pain A."/>
            <person name="Palomares-Rius J.E."/>
            <person name="Zarowiecki M."/>
            <person name="Berriman M."/>
            <person name="Jones J.T."/>
            <person name="Urwin P.E."/>
        </authorList>
    </citation>
    <scope>NUCLEOTIDE SEQUENCE [LARGE SCALE GENOMIC DNA]</scope>
    <source>
        <strain evidence="11">Lindley</strain>
    </source>
</reference>
<keyword evidence="5" id="KW-0272">Extracellular matrix</keyword>
<dbReference type="SMART" id="SM00097">
    <property type="entry name" value="WNT1"/>
    <property type="match status" value="1"/>
</dbReference>
<comment type="similarity">
    <text evidence="2 9">Belongs to the Wnt family.</text>
</comment>
<keyword evidence="6 9" id="KW-0879">Wnt signaling pathway</keyword>
<dbReference type="Pfam" id="PF00110">
    <property type="entry name" value="wnt"/>
    <property type="match status" value="1"/>
</dbReference>
<evidence type="ECO:0000256" key="7">
    <source>
        <dbReference type="ARBA" id="ARBA00023157"/>
    </source>
</evidence>
<dbReference type="GO" id="GO:0005109">
    <property type="term" value="F:frizzled binding"/>
    <property type="evidence" value="ECO:0007669"/>
    <property type="project" value="TreeGrafter"/>
</dbReference>
<name>A0A183CNJ7_GLOPA</name>
<dbReference type="PANTHER" id="PTHR12027:SF116">
    <property type="entry name" value="ABNORMAL CELL LINEAGE PROTEIN 44"/>
    <property type="match status" value="1"/>
</dbReference>
<dbReference type="PANTHER" id="PTHR12027">
    <property type="entry name" value="WNT RELATED"/>
    <property type="match status" value="1"/>
</dbReference>
<dbReference type="GO" id="GO:0060070">
    <property type="term" value="P:canonical Wnt signaling pathway"/>
    <property type="evidence" value="ECO:0007669"/>
    <property type="project" value="TreeGrafter"/>
</dbReference>
<reference evidence="12" key="2">
    <citation type="submission" date="2016-06" db="UniProtKB">
        <authorList>
            <consortium name="WormBaseParasite"/>
        </authorList>
    </citation>
    <scope>IDENTIFICATION</scope>
</reference>
<keyword evidence="3 9" id="KW-0217">Developmental protein</keyword>
<evidence type="ECO:0000256" key="6">
    <source>
        <dbReference type="ARBA" id="ARBA00022687"/>
    </source>
</evidence>
<evidence type="ECO:0000313" key="12">
    <source>
        <dbReference type="WBParaSite" id="GPLIN_001445400"/>
    </source>
</evidence>
<keyword evidence="11" id="KW-1185">Reference proteome</keyword>
<dbReference type="InterPro" id="IPR018161">
    <property type="entry name" value="Wnt_CS"/>
</dbReference>
<dbReference type="Gene3D" id="3.30.2460.20">
    <property type="match status" value="1"/>
</dbReference>